<comment type="similarity">
    <text evidence="1 5 6">Belongs to the peptidase S8 family.</text>
</comment>
<evidence type="ECO:0000256" key="3">
    <source>
        <dbReference type="ARBA" id="ARBA00022801"/>
    </source>
</evidence>
<accession>A0ABY9TK34</accession>
<dbReference type="Pfam" id="PF17957">
    <property type="entry name" value="Big_7"/>
    <property type="match status" value="2"/>
</dbReference>
<dbReference type="InterPro" id="IPR000209">
    <property type="entry name" value="Peptidase_S8/S53_dom"/>
</dbReference>
<dbReference type="PRINTS" id="PR00723">
    <property type="entry name" value="SUBTILISIN"/>
</dbReference>
<protein>
    <submittedName>
        <fullName evidence="10">S8 family serine peptidase</fullName>
    </submittedName>
</protein>
<dbReference type="InterPro" id="IPR017315">
    <property type="entry name" value="Pep_S8A_subtilisin_pbac-2"/>
</dbReference>
<evidence type="ECO:0000313" key="10">
    <source>
        <dbReference type="EMBL" id="WNC69071.1"/>
    </source>
</evidence>
<dbReference type="PROSITE" id="PS00136">
    <property type="entry name" value="SUBTILASE_ASP"/>
    <property type="match status" value="1"/>
</dbReference>
<gene>
    <name evidence="10" type="ORF">RI845_02695</name>
</gene>
<evidence type="ECO:0000313" key="11">
    <source>
        <dbReference type="Proteomes" id="UP001248581"/>
    </source>
</evidence>
<evidence type="ECO:0000256" key="6">
    <source>
        <dbReference type="RuleBase" id="RU003355"/>
    </source>
</evidence>
<dbReference type="InterPro" id="IPR023828">
    <property type="entry name" value="Peptidase_S8_Ser-AS"/>
</dbReference>
<evidence type="ECO:0000256" key="1">
    <source>
        <dbReference type="ARBA" id="ARBA00011073"/>
    </source>
</evidence>
<dbReference type="InterPro" id="IPR054399">
    <property type="entry name" value="Fervidolysin-like_N_prodom"/>
</dbReference>
<name>A0ABY9TK34_9GAMM</name>
<feature type="active site" description="Charge relay system" evidence="5">
    <location>
        <position position="181"/>
    </location>
</feature>
<dbReference type="InterPro" id="IPR013783">
    <property type="entry name" value="Ig-like_fold"/>
</dbReference>
<dbReference type="EMBL" id="CP134146">
    <property type="protein sequence ID" value="WNC69071.1"/>
    <property type="molecule type" value="Genomic_DNA"/>
</dbReference>
<proteinExistence type="inferred from homology"/>
<dbReference type="InterPro" id="IPR036852">
    <property type="entry name" value="Peptidase_S8/S53_dom_sf"/>
</dbReference>
<dbReference type="PROSITE" id="PS00137">
    <property type="entry name" value="SUBTILASE_HIS"/>
    <property type="match status" value="1"/>
</dbReference>
<dbReference type="PANTHER" id="PTHR43806:SF11">
    <property type="entry name" value="CEREVISIN-RELATED"/>
    <property type="match status" value="1"/>
</dbReference>
<feature type="active site" description="Charge relay system" evidence="5">
    <location>
        <position position="334"/>
    </location>
</feature>
<dbReference type="InterPro" id="IPR050131">
    <property type="entry name" value="Peptidase_S8_subtilisin-like"/>
</dbReference>
<feature type="signal peptide" evidence="7">
    <location>
        <begin position="1"/>
        <end position="33"/>
    </location>
</feature>
<keyword evidence="11" id="KW-1185">Reference proteome</keyword>
<feature type="domain" description="Peptidase S8/S53" evidence="8">
    <location>
        <begin position="139"/>
        <end position="383"/>
    </location>
</feature>
<dbReference type="InterPro" id="IPR015500">
    <property type="entry name" value="Peptidase_S8_subtilisin-rel"/>
</dbReference>
<evidence type="ECO:0000259" key="9">
    <source>
        <dbReference type="Pfam" id="PF22148"/>
    </source>
</evidence>
<keyword evidence="3 5" id="KW-0378">Hydrolase</keyword>
<evidence type="ECO:0000256" key="2">
    <source>
        <dbReference type="ARBA" id="ARBA00022670"/>
    </source>
</evidence>
<dbReference type="PROSITE" id="PS51892">
    <property type="entry name" value="SUBTILASE"/>
    <property type="match status" value="1"/>
</dbReference>
<keyword evidence="7" id="KW-0732">Signal</keyword>
<feature type="chain" id="PRO_5046094966" evidence="7">
    <location>
        <begin position="34"/>
        <end position="605"/>
    </location>
</feature>
<dbReference type="RefSeq" id="WP_348388215.1">
    <property type="nucleotide sequence ID" value="NZ_CP134146.1"/>
</dbReference>
<organism evidence="10 11">
    <name type="scientific">Thalassotalea nanhaiensis</name>
    <dbReference type="NCBI Taxonomy" id="3065648"/>
    <lineage>
        <taxon>Bacteria</taxon>
        <taxon>Pseudomonadati</taxon>
        <taxon>Pseudomonadota</taxon>
        <taxon>Gammaproteobacteria</taxon>
        <taxon>Alteromonadales</taxon>
        <taxon>Colwelliaceae</taxon>
        <taxon>Thalassotalea</taxon>
    </lineage>
</organism>
<dbReference type="Pfam" id="PF22148">
    <property type="entry name" value="Fervidolysin_NPro-like"/>
    <property type="match status" value="1"/>
</dbReference>
<evidence type="ECO:0000259" key="8">
    <source>
        <dbReference type="Pfam" id="PF00082"/>
    </source>
</evidence>
<dbReference type="Gene3D" id="3.30.70.80">
    <property type="entry name" value="Peptidase S8 propeptide/proteinase inhibitor I9"/>
    <property type="match status" value="1"/>
</dbReference>
<feature type="active site" description="Charge relay system" evidence="5">
    <location>
        <position position="148"/>
    </location>
</feature>
<sequence>MFSINALIKTIKISKKMIMASAIVSLLPLSAFAANDFAPGRILVSAKPGLSDAQLAKILEKHKGKSKSKISKINVHIVSVPEKAEKGIVNALSKNPNIDFVEVDELVASSEIHANDTKYSNAWHLSKMNLPSAWEQSKGEGIVVAVLDSGLYSNHPDLIGNVKSGFNVVSSNYDTSDINGHGTMVAGVISAVSDNNTGVTSIAWNTKVMPVRISNNSNGSAYTSDVAKGITWAADNGADIINISYGSIFKSSAVVNAAEYSYNKGGLVVTAAGNDGSDLNCVDNKYFIVVSATGSNDTKTSWSDYGNCVDVAAPGAGLPTTTKSGGYTNFSGTSAASPATAAVLALMKSKYPTLTNFELESLLESTADKTVSGTNYSKLYGHGRVDAASALSSDVEVPGSDQIAPSVAITSPAEDSTNSNNMVVQVNAQDNTAVSKVELYVSGTKVATDTTQPYSFSLDTTEMKNGEVSLEAYAYDAANNIGSTGNYWVQINNQIIEPEPEPEDTISPTVVISNPVNGQTISGNQAIQVSGKDNVGVKKIQLFIDSQLKSEVFSSSMSYSWNTKKAGTGNHSIKARVYDAAGNYSEQNIVVSVASNSKGNGKKPH</sequence>
<dbReference type="Proteomes" id="UP001248581">
    <property type="component" value="Chromosome"/>
</dbReference>
<keyword evidence="4 5" id="KW-0720">Serine protease</keyword>
<dbReference type="InterPro" id="IPR022398">
    <property type="entry name" value="Peptidase_S8_His-AS"/>
</dbReference>
<evidence type="ECO:0000256" key="4">
    <source>
        <dbReference type="ARBA" id="ARBA00022825"/>
    </source>
</evidence>
<dbReference type="PIRSF" id="PIRSF037901">
    <property type="entry name" value="Subtilisin_rel_Nmul_A1891"/>
    <property type="match status" value="1"/>
</dbReference>
<keyword evidence="2 5" id="KW-0645">Protease</keyword>
<dbReference type="SUPFAM" id="SSF52743">
    <property type="entry name" value="Subtilisin-like"/>
    <property type="match status" value="1"/>
</dbReference>
<dbReference type="PROSITE" id="PS00138">
    <property type="entry name" value="SUBTILASE_SER"/>
    <property type="match status" value="1"/>
</dbReference>
<reference evidence="11" key="1">
    <citation type="submission" date="2023-09" db="EMBL/GenBank/DDBJ databases">
        <authorList>
            <person name="Li S."/>
            <person name="Li X."/>
            <person name="Zhang C."/>
            <person name="Zhao Z."/>
        </authorList>
    </citation>
    <scope>NUCLEOTIDE SEQUENCE [LARGE SCALE GENOMIC DNA]</scope>
    <source>
        <strain evidence="11">SQ345</strain>
    </source>
</reference>
<dbReference type="PANTHER" id="PTHR43806">
    <property type="entry name" value="PEPTIDASE S8"/>
    <property type="match status" value="1"/>
</dbReference>
<dbReference type="Pfam" id="PF00082">
    <property type="entry name" value="Peptidase_S8"/>
    <property type="match status" value="1"/>
</dbReference>
<dbReference type="Gene3D" id="2.60.40.10">
    <property type="entry name" value="Immunoglobulins"/>
    <property type="match status" value="2"/>
</dbReference>
<dbReference type="Gene3D" id="3.40.50.200">
    <property type="entry name" value="Peptidase S8/S53 domain"/>
    <property type="match status" value="1"/>
</dbReference>
<dbReference type="InterPro" id="IPR037045">
    <property type="entry name" value="S8pro/Inhibitor_I9_sf"/>
</dbReference>
<evidence type="ECO:0000256" key="5">
    <source>
        <dbReference type="PROSITE-ProRule" id="PRU01240"/>
    </source>
</evidence>
<feature type="domain" description="Fervidolysin-like N-terminal prodomain" evidence="9">
    <location>
        <begin position="35"/>
        <end position="103"/>
    </location>
</feature>
<evidence type="ECO:0000256" key="7">
    <source>
        <dbReference type="SAM" id="SignalP"/>
    </source>
</evidence>
<dbReference type="InterPro" id="IPR023827">
    <property type="entry name" value="Peptidase_S8_Asp-AS"/>
</dbReference>